<dbReference type="AlphaFoldDB" id="A0A0D2SN23"/>
<name>A0A0D2SN23_GOSRA</name>
<dbReference type="OMA" id="INWHPRI"/>
<accession>A0A0D2SN23</accession>
<dbReference type="Gramene" id="KJB45584">
    <property type="protein sequence ID" value="KJB45584"/>
    <property type="gene ID" value="B456_007G313800"/>
</dbReference>
<evidence type="ECO:0000313" key="1">
    <source>
        <dbReference type="EMBL" id="KJB45584.1"/>
    </source>
</evidence>
<evidence type="ECO:0000313" key="2">
    <source>
        <dbReference type="Proteomes" id="UP000032304"/>
    </source>
</evidence>
<dbReference type="GO" id="GO:0001650">
    <property type="term" value="C:fibrillar center"/>
    <property type="evidence" value="ECO:0007669"/>
    <property type="project" value="TreeGrafter"/>
</dbReference>
<dbReference type="PANTHER" id="PTHR15319">
    <property type="entry name" value="TATA BOX-BINDING PROTEIN ASSOCIATED FACTOR RNA POLYMERASE I SUBUNIT C"/>
    <property type="match status" value="1"/>
</dbReference>
<dbReference type="EMBL" id="CM001746">
    <property type="protein sequence ID" value="KJB45584.1"/>
    <property type="molecule type" value="Genomic_DNA"/>
</dbReference>
<dbReference type="GO" id="GO:0001164">
    <property type="term" value="F:RNA polymerase I core promoter sequence-specific DNA binding"/>
    <property type="evidence" value="ECO:0007669"/>
    <property type="project" value="TreeGrafter"/>
</dbReference>
<proteinExistence type="predicted"/>
<dbReference type="eggNOG" id="ENOG502QW2G">
    <property type="taxonomic scope" value="Eukaryota"/>
</dbReference>
<keyword evidence="2" id="KW-1185">Reference proteome</keyword>
<dbReference type="InterPro" id="IPR038801">
    <property type="entry name" value="TAF1C"/>
</dbReference>
<organism evidence="1 2">
    <name type="scientific">Gossypium raimondii</name>
    <name type="common">Peruvian cotton</name>
    <name type="synonym">Gossypium klotzschianum subsp. raimondii</name>
    <dbReference type="NCBI Taxonomy" id="29730"/>
    <lineage>
        <taxon>Eukaryota</taxon>
        <taxon>Viridiplantae</taxon>
        <taxon>Streptophyta</taxon>
        <taxon>Embryophyta</taxon>
        <taxon>Tracheophyta</taxon>
        <taxon>Spermatophyta</taxon>
        <taxon>Magnoliopsida</taxon>
        <taxon>eudicotyledons</taxon>
        <taxon>Gunneridae</taxon>
        <taxon>Pentapetalae</taxon>
        <taxon>rosids</taxon>
        <taxon>malvids</taxon>
        <taxon>Malvales</taxon>
        <taxon>Malvaceae</taxon>
        <taxon>Malvoideae</taxon>
        <taxon>Gossypium</taxon>
    </lineage>
</organism>
<dbReference type="Proteomes" id="UP000032304">
    <property type="component" value="Chromosome 7"/>
</dbReference>
<dbReference type="PANTHER" id="PTHR15319:SF1">
    <property type="entry name" value="TATA BOX-BINDING PROTEIN-ASSOCIATED FACTOR RNA POLYMERASE I SUBUNIT C"/>
    <property type="match status" value="1"/>
</dbReference>
<sequence>MPEESVVLLENGALFLFDLASYVNCQKLNGYIKGSKLRVLWDDSSCAKNYKWMCIEINWHPRILVVAQSDVALLLDFRHDKCNVICLAKIEMLSPYAVVDEDQSLAFPRVGADGFQFVLASQSLLLLCDMHKTVVPMLRWAHDLDNPCFNDVIRLISSRKIEAQRYCASWNLVQNFDVANGEPLFYFEDNLVYSSVGNEYEFPKRFKYLNFEYLRGYLKKSHKGFQQKESFNLDFHKILYEKLKVCEFAQLKSSPALFCCLQCHYLTKQSAF</sequence>
<reference evidence="1 2" key="1">
    <citation type="journal article" date="2012" name="Nature">
        <title>Repeated polyploidization of Gossypium genomes and the evolution of spinnable cotton fibres.</title>
        <authorList>
            <person name="Paterson A.H."/>
            <person name="Wendel J.F."/>
            <person name="Gundlach H."/>
            <person name="Guo H."/>
            <person name="Jenkins J."/>
            <person name="Jin D."/>
            <person name="Llewellyn D."/>
            <person name="Showmaker K.C."/>
            <person name="Shu S."/>
            <person name="Udall J."/>
            <person name="Yoo M.J."/>
            <person name="Byers R."/>
            <person name="Chen W."/>
            <person name="Doron-Faigenboim A."/>
            <person name="Duke M.V."/>
            <person name="Gong L."/>
            <person name="Grimwood J."/>
            <person name="Grover C."/>
            <person name="Grupp K."/>
            <person name="Hu G."/>
            <person name="Lee T.H."/>
            <person name="Li J."/>
            <person name="Lin L."/>
            <person name="Liu T."/>
            <person name="Marler B.S."/>
            <person name="Page J.T."/>
            <person name="Roberts A.W."/>
            <person name="Romanel E."/>
            <person name="Sanders W.S."/>
            <person name="Szadkowski E."/>
            <person name="Tan X."/>
            <person name="Tang H."/>
            <person name="Xu C."/>
            <person name="Wang J."/>
            <person name="Wang Z."/>
            <person name="Zhang D."/>
            <person name="Zhang L."/>
            <person name="Ashrafi H."/>
            <person name="Bedon F."/>
            <person name="Bowers J.E."/>
            <person name="Brubaker C.L."/>
            <person name="Chee P.W."/>
            <person name="Das S."/>
            <person name="Gingle A.R."/>
            <person name="Haigler C.H."/>
            <person name="Harker D."/>
            <person name="Hoffmann L.V."/>
            <person name="Hovav R."/>
            <person name="Jones D.C."/>
            <person name="Lemke C."/>
            <person name="Mansoor S."/>
            <person name="ur Rahman M."/>
            <person name="Rainville L.N."/>
            <person name="Rambani A."/>
            <person name="Reddy U.K."/>
            <person name="Rong J.K."/>
            <person name="Saranga Y."/>
            <person name="Scheffler B.E."/>
            <person name="Scheffler J.A."/>
            <person name="Stelly D.M."/>
            <person name="Triplett B.A."/>
            <person name="Van Deynze A."/>
            <person name="Vaslin M.F."/>
            <person name="Waghmare V.N."/>
            <person name="Walford S.A."/>
            <person name="Wright R.J."/>
            <person name="Zaki E.A."/>
            <person name="Zhang T."/>
            <person name="Dennis E.S."/>
            <person name="Mayer K.F."/>
            <person name="Peterson D.G."/>
            <person name="Rokhsar D.S."/>
            <person name="Wang X."/>
            <person name="Schmutz J."/>
        </authorList>
    </citation>
    <scope>NUCLEOTIDE SEQUENCE [LARGE SCALE GENOMIC DNA]</scope>
</reference>
<gene>
    <name evidence="1" type="ORF">B456_007G313800</name>
</gene>
<protein>
    <submittedName>
        <fullName evidence="1">Uncharacterized protein</fullName>
    </submittedName>
</protein>
<dbReference type="STRING" id="29730.A0A0D2SN23"/>